<evidence type="ECO:0000256" key="5">
    <source>
        <dbReference type="ARBA" id="ARBA00022777"/>
    </source>
</evidence>
<dbReference type="InterPro" id="IPR003594">
    <property type="entry name" value="HATPase_dom"/>
</dbReference>
<dbReference type="SUPFAM" id="SSF47384">
    <property type="entry name" value="Homodimeric domain of signal transducing histidine kinase"/>
    <property type="match status" value="1"/>
</dbReference>
<keyword evidence="8" id="KW-1133">Transmembrane helix</keyword>
<dbReference type="EMBL" id="BHXQ01000008">
    <property type="protein sequence ID" value="GCC53457.1"/>
    <property type="molecule type" value="Genomic_DNA"/>
</dbReference>
<keyword evidence="8" id="KW-0472">Membrane</keyword>
<evidence type="ECO:0000256" key="2">
    <source>
        <dbReference type="ARBA" id="ARBA00012438"/>
    </source>
</evidence>
<keyword evidence="7" id="KW-0175">Coiled coil</keyword>
<evidence type="ECO:0000313" key="10">
    <source>
        <dbReference type="EMBL" id="GCC53457.1"/>
    </source>
</evidence>
<keyword evidence="8" id="KW-0812">Transmembrane</keyword>
<comment type="catalytic activity">
    <reaction evidence="1">
        <text>ATP + protein L-histidine = ADP + protein N-phospho-L-histidine.</text>
        <dbReference type="EC" id="2.7.13.3"/>
    </reaction>
</comment>
<dbReference type="InterPro" id="IPR050736">
    <property type="entry name" value="Sensor_HK_Regulatory"/>
</dbReference>
<dbReference type="PRINTS" id="PR00344">
    <property type="entry name" value="BCTRLSENSOR"/>
</dbReference>
<evidence type="ECO:0000256" key="1">
    <source>
        <dbReference type="ARBA" id="ARBA00000085"/>
    </source>
</evidence>
<proteinExistence type="predicted"/>
<accession>A0A401UF09</accession>
<dbReference type="InterPro" id="IPR003661">
    <property type="entry name" value="HisK_dim/P_dom"/>
</dbReference>
<evidence type="ECO:0000256" key="3">
    <source>
        <dbReference type="ARBA" id="ARBA00022553"/>
    </source>
</evidence>
<dbReference type="EC" id="2.7.13.3" evidence="2"/>
<dbReference type="GO" id="GO:0000155">
    <property type="term" value="F:phosphorelay sensor kinase activity"/>
    <property type="evidence" value="ECO:0007669"/>
    <property type="project" value="InterPro"/>
</dbReference>
<keyword evidence="4" id="KW-0808">Transferase</keyword>
<keyword evidence="5" id="KW-0418">Kinase</keyword>
<dbReference type="Gene3D" id="1.10.287.130">
    <property type="match status" value="1"/>
</dbReference>
<evidence type="ECO:0000259" key="9">
    <source>
        <dbReference type="PROSITE" id="PS50109"/>
    </source>
</evidence>
<dbReference type="SMART" id="SM00387">
    <property type="entry name" value="HATPase_c"/>
    <property type="match status" value="1"/>
</dbReference>
<dbReference type="InterPro" id="IPR036890">
    <property type="entry name" value="HATPase_C_sf"/>
</dbReference>
<dbReference type="Proteomes" id="UP000288227">
    <property type="component" value="Unassembled WGS sequence"/>
</dbReference>
<evidence type="ECO:0000256" key="4">
    <source>
        <dbReference type="ARBA" id="ARBA00022679"/>
    </source>
</evidence>
<dbReference type="InterPro" id="IPR004358">
    <property type="entry name" value="Sig_transdc_His_kin-like_C"/>
</dbReference>
<feature type="coiled-coil region" evidence="7">
    <location>
        <begin position="140"/>
        <end position="167"/>
    </location>
</feature>
<keyword evidence="11" id="KW-1185">Reference proteome</keyword>
<dbReference type="Gene3D" id="3.30.565.10">
    <property type="entry name" value="Histidine kinase-like ATPase, C-terminal domain"/>
    <property type="match status" value="1"/>
</dbReference>
<dbReference type="PROSITE" id="PS50109">
    <property type="entry name" value="HIS_KIN"/>
    <property type="match status" value="1"/>
</dbReference>
<dbReference type="InterPro" id="IPR005467">
    <property type="entry name" value="His_kinase_dom"/>
</dbReference>
<dbReference type="CDD" id="cd00082">
    <property type="entry name" value="HisKA"/>
    <property type="match status" value="1"/>
</dbReference>
<evidence type="ECO:0000256" key="6">
    <source>
        <dbReference type="ARBA" id="ARBA00023012"/>
    </source>
</evidence>
<reference evidence="10 11" key="1">
    <citation type="submission" date="2018-11" db="EMBL/GenBank/DDBJ databases">
        <title>Chryseotalea sanarue gen. nov., sp., nov., a member of the family Cytophagaceae, isolated from a brackish lake in Hamamatsu Japan.</title>
        <authorList>
            <person name="Maejima Y."/>
            <person name="Iino T."/>
            <person name="Muraguchi Y."/>
            <person name="Fukuda K."/>
            <person name="Ohkuma M."/>
            <person name="Moriuchi R."/>
            <person name="Dohra H."/>
            <person name="Kimbara K."/>
            <person name="Shintani M."/>
        </authorList>
    </citation>
    <scope>NUCLEOTIDE SEQUENCE [LARGE SCALE GENOMIC DNA]</scope>
    <source>
        <strain evidence="10 11">Ys</strain>
    </source>
</reference>
<keyword evidence="3" id="KW-0597">Phosphoprotein</keyword>
<name>A0A401UF09_9BACT</name>
<dbReference type="SUPFAM" id="SSF55874">
    <property type="entry name" value="ATPase domain of HSP90 chaperone/DNA topoisomerase II/histidine kinase"/>
    <property type="match status" value="1"/>
</dbReference>
<dbReference type="Pfam" id="PF02518">
    <property type="entry name" value="HATPase_c"/>
    <property type="match status" value="1"/>
</dbReference>
<sequence length="302" mass="34168">MVSGIGIYLAAQNQWIELGFIRDFIIMLGGIAEAVCFTMAIFTYQNSIIKKYQGLLRKQNSELQTSVDLRTKELEYKNRDLVLAMQEKDSLLNIVVHDLKSPLNQTKALGKLLLHHTTDQNTMIEMLKRIEQASDHGIRLIDELSTISNLEQNNDTLKLEKIDLSNLMVPLLNNMELIAMQKSIKIDTEIKNNIHMQTYPNYLTRIIENLLSNAIKFSPVGSNISFLINDSCINIRDYGPGFSNEDLNKAFGKFQRLSARPTAGESSTGLGLYIVKLLADKLNLKIQLRSEPGQGATFTLWF</sequence>
<feature type="transmembrane region" description="Helical" evidence="8">
    <location>
        <begin position="24"/>
        <end position="44"/>
    </location>
</feature>
<evidence type="ECO:0000256" key="8">
    <source>
        <dbReference type="SAM" id="Phobius"/>
    </source>
</evidence>
<dbReference type="AlphaFoldDB" id="A0A401UF09"/>
<evidence type="ECO:0000313" key="11">
    <source>
        <dbReference type="Proteomes" id="UP000288227"/>
    </source>
</evidence>
<gene>
    <name evidence="10" type="ORF">SanaruYs_37010</name>
</gene>
<protein>
    <recommendedName>
        <fullName evidence="2">histidine kinase</fullName>
        <ecNumber evidence="2">2.7.13.3</ecNumber>
    </recommendedName>
</protein>
<dbReference type="InterPro" id="IPR036097">
    <property type="entry name" value="HisK_dim/P_sf"/>
</dbReference>
<dbReference type="PANTHER" id="PTHR43711:SF1">
    <property type="entry name" value="HISTIDINE KINASE 1"/>
    <property type="match status" value="1"/>
</dbReference>
<organism evidence="10 11">
    <name type="scientific">Chryseotalea sanaruensis</name>
    <dbReference type="NCBI Taxonomy" id="2482724"/>
    <lineage>
        <taxon>Bacteria</taxon>
        <taxon>Pseudomonadati</taxon>
        <taxon>Bacteroidota</taxon>
        <taxon>Cytophagia</taxon>
        <taxon>Cytophagales</taxon>
        <taxon>Chryseotaleaceae</taxon>
        <taxon>Chryseotalea</taxon>
    </lineage>
</organism>
<feature type="domain" description="Histidine kinase" evidence="9">
    <location>
        <begin position="94"/>
        <end position="302"/>
    </location>
</feature>
<keyword evidence="6" id="KW-0902">Two-component regulatory system</keyword>
<comment type="caution">
    <text evidence="10">The sequence shown here is derived from an EMBL/GenBank/DDBJ whole genome shotgun (WGS) entry which is preliminary data.</text>
</comment>
<evidence type="ECO:0000256" key="7">
    <source>
        <dbReference type="SAM" id="Coils"/>
    </source>
</evidence>
<dbReference type="PANTHER" id="PTHR43711">
    <property type="entry name" value="TWO-COMPONENT HISTIDINE KINASE"/>
    <property type="match status" value="1"/>
</dbReference>